<evidence type="ECO:0000256" key="2">
    <source>
        <dbReference type="ARBA" id="ARBA00023002"/>
    </source>
</evidence>
<dbReference type="Proteomes" id="UP001634747">
    <property type="component" value="Unassembled WGS sequence"/>
</dbReference>
<dbReference type="SUPFAM" id="SSF51735">
    <property type="entry name" value="NAD(P)-binding Rossmann-fold domains"/>
    <property type="match status" value="1"/>
</dbReference>
<dbReference type="PRINTS" id="PR00081">
    <property type="entry name" value="GDHRDH"/>
</dbReference>
<dbReference type="InterPro" id="IPR002347">
    <property type="entry name" value="SDR_fam"/>
</dbReference>
<keyword evidence="4" id="KW-1185">Reference proteome</keyword>
<name>A0ABW9KJ48_9BACT</name>
<proteinExistence type="inferred from homology"/>
<dbReference type="Pfam" id="PF00106">
    <property type="entry name" value="adh_short"/>
    <property type="match status" value="1"/>
</dbReference>
<dbReference type="InterPro" id="IPR036291">
    <property type="entry name" value="NAD(P)-bd_dom_sf"/>
</dbReference>
<dbReference type="RefSeq" id="WP_263413480.1">
    <property type="nucleotide sequence ID" value="NZ_BAABBH010000001.1"/>
</dbReference>
<evidence type="ECO:0000313" key="4">
    <source>
        <dbReference type="Proteomes" id="UP001634747"/>
    </source>
</evidence>
<dbReference type="EMBL" id="JBJYXY010000001">
    <property type="protein sequence ID" value="MFN2974981.1"/>
    <property type="molecule type" value="Genomic_DNA"/>
</dbReference>
<dbReference type="PANTHER" id="PTHR24320">
    <property type="entry name" value="RETINOL DEHYDROGENASE"/>
    <property type="match status" value="1"/>
</dbReference>
<organism evidence="3 4">
    <name type="scientific">Terriglobus aquaticus</name>
    <dbReference type="NCBI Taxonomy" id="940139"/>
    <lineage>
        <taxon>Bacteria</taxon>
        <taxon>Pseudomonadati</taxon>
        <taxon>Acidobacteriota</taxon>
        <taxon>Terriglobia</taxon>
        <taxon>Terriglobales</taxon>
        <taxon>Acidobacteriaceae</taxon>
        <taxon>Terriglobus</taxon>
    </lineage>
</organism>
<evidence type="ECO:0000313" key="3">
    <source>
        <dbReference type="EMBL" id="MFN2974981.1"/>
    </source>
</evidence>
<comment type="caution">
    <text evidence="3">The sequence shown here is derived from an EMBL/GenBank/DDBJ whole genome shotgun (WGS) entry which is preliminary data.</text>
</comment>
<comment type="similarity">
    <text evidence="1">Belongs to the short-chain dehydrogenases/reductases (SDR) family.</text>
</comment>
<sequence length="259" mass="28511">MARIFITGSSDGLGLMAAKLLLEQGHSVVLHARNEQRAEETRRKLPQAEAVLTGDLSSLRQTRSVAEQANATGRFHAVIHNAAIGYREPKRIVTEDGLAHLFAINSVAPYLLTALMPAPTRLVYVSSGLHLQGDPSLQDLNWDSRPWSGHQAYSDSKLHNVLLAFAIARRWPNVLSNAMTPGWVQTKMGGPGASDDLEQGHLTQVWLATSDDPAATVTGRYFYHLRESKVLPDAQRQESQQKFIDACERITGERLPDAS</sequence>
<evidence type="ECO:0000256" key="1">
    <source>
        <dbReference type="ARBA" id="ARBA00006484"/>
    </source>
</evidence>
<accession>A0ABW9KJ48</accession>
<dbReference type="PANTHER" id="PTHR24320:SF274">
    <property type="entry name" value="CHAIN DEHYDROGENASE, PUTATIVE (AFU_ORTHOLOGUE AFUA_4G00440)-RELATED"/>
    <property type="match status" value="1"/>
</dbReference>
<keyword evidence="2" id="KW-0560">Oxidoreductase</keyword>
<dbReference type="Gene3D" id="3.40.50.720">
    <property type="entry name" value="NAD(P)-binding Rossmann-like Domain"/>
    <property type="match status" value="1"/>
</dbReference>
<reference evidence="3 4" key="1">
    <citation type="submission" date="2024-12" db="EMBL/GenBank/DDBJ databases">
        <authorList>
            <person name="Lee Y."/>
        </authorList>
    </citation>
    <scope>NUCLEOTIDE SEQUENCE [LARGE SCALE GENOMIC DNA]</scope>
    <source>
        <strain evidence="3 4">03SUJ4</strain>
    </source>
</reference>
<gene>
    <name evidence="3" type="ORF">ACK2TP_04335</name>
</gene>
<protein>
    <submittedName>
        <fullName evidence="3">SDR family NAD(P)-dependent oxidoreductase</fullName>
    </submittedName>
</protein>